<dbReference type="PANTHER" id="PTHR37291:SF1">
    <property type="entry name" value="TYPE IV METHYL-DIRECTED RESTRICTION ENZYME ECOKMCRB SUBUNIT"/>
    <property type="match status" value="1"/>
</dbReference>
<dbReference type="InterPro" id="IPR052934">
    <property type="entry name" value="Methyl-DNA_Rec/Restrict_Enz"/>
</dbReference>
<gene>
    <name evidence="2" type="ORF">GCM10023187_24340</name>
</gene>
<proteinExistence type="predicted"/>
<dbReference type="Pfam" id="PF07728">
    <property type="entry name" value="AAA_5"/>
    <property type="match status" value="1"/>
</dbReference>
<comment type="caution">
    <text evidence="2">The sequence shown here is derived from an EMBL/GenBank/DDBJ whole genome shotgun (WGS) entry which is preliminary data.</text>
</comment>
<protein>
    <recommendedName>
        <fullName evidence="1">AAA+ ATPase domain-containing protein</fullName>
    </recommendedName>
</protein>
<keyword evidence="3" id="KW-1185">Reference proteome</keyword>
<reference evidence="3" key="1">
    <citation type="journal article" date="2019" name="Int. J. Syst. Evol. Microbiol.">
        <title>The Global Catalogue of Microorganisms (GCM) 10K type strain sequencing project: providing services to taxonomists for standard genome sequencing and annotation.</title>
        <authorList>
            <consortium name="The Broad Institute Genomics Platform"/>
            <consortium name="The Broad Institute Genome Sequencing Center for Infectious Disease"/>
            <person name="Wu L."/>
            <person name="Ma J."/>
        </authorList>
    </citation>
    <scope>NUCLEOTIDE SEQUENCE [LARGE SCALE GENOMIC DNA]</scope>
    <source>
        <strain evidence="3">JCM 17925</strain>
    </source>
</reference>
<name>A0ABP8KFM7_9BACT</name>
<dbReference type="InterPro" id="IPR003593">
    <property type="entry name" value="AAA+_ATPase"/>
</dbReference>
<dbReference type="EMBL" id="BAABHB010000004">
    <property type="protein sequence ID" value="GAA4405691.1"/>
    <property type="molecule type" value="Genomic_DNA"/>
</dbReference>
<dbReference type="Gene3D" id="3.40.50.300">
    <property type="entry name" value="P-loop containing nucleotide triphosphate hydrolases"/>
    <property type="match status" value="1"/>
</dbReference>
<dbReference type="SMART" id="SM00382">
    <property type="entry name" value="AAA"/>
    <property type="match status" value="1"/>
</dbReference>
<accession>A0ABP8KFM7</accession>
<evidence type="ECO:0000313" key="2">
    <source>
        <dbReference type="EMBL" id="GAA4405691.1"/>
    </source>
</evidence>
<dbReference type="InterPro" id="IPR011704">
    <property type="entry name" value="ATPase_dyneun-rel_AAA"/>
</dbReference>
<dbReference type="PANTHER" id="PTHR37291">
    <property type="entry name" value="5-METHYLCYTOSINE-SPECIFIC RESTRICTION ENZYME B"/>
    <property type="match status" value="1"/>
</dbReference>
<feature type="domain" description="AAA+ ATPase" evidence="1">
    <location>
        <begin position="202"/>
        <end position="388"/>
    </location>
</feature>
<evidence type="ECO:0000259" key="1">
    <source>
        <dbReference type="SMART" id="SM00382"/>
    </source>
</evidence>
<dbReference type="RefSeq" id="WP_345267413.1">
    <property type="nucleotide sequence ID" value="NZ_BAABHB010000004.1"/>
</dbReference>
<dbReference type="SUPFAM" id="SSF52540">
    <property type="entry name" value="P-loop containing nucleoside triphosphate hydrolases"/>
    <property type="match status" value="1"/>
</dbReference>
<dbReference type="Proteomes" id="UP001500936">
    <property type="component" value="Unassembled WGS sequence"/>
</dbReference>
<dbReference type="InterPro" id="IPR027417">
    <property type="entry name" value="P-loop_NTPase"/>
</dbReference>
<evidence type="ECO:0000313" key="3">
    <source>
        <dbReference type="Proteomes" id="UP001500936"/>
    </source>
</evidence>
<organism evidence="2 3">
    <name type="scientific">Nibrella viscosa</name>
    <dbReference type="NCBI Taxonomy" id="1084524"/>
    <lineage>
        <taxon>Bacteria</taxon>
        <taxon>Pseudomonadati</taxon>
        <taxon>Bacteroidota</taxon>
        <taxon>Cytophagia</taxon>
        <taxon>Cytophagales</taxon>
        <taxon>Spirosomataceae</taxon>
        <taxon>Nibrella</taxon>
    </lineage>
</organism>
<sequence length="529" mass="60744">MTAESQQQLLIERIRAINHPEAIRRYFGLLKELIDIINLPNGDPRLAFVIRRDKQAISAAINFFLALRLVRPRQGEVEYWFTVKKDCRDRLSFLDEVEVVPLTEKSDYVSVVIGQSNVHLLNQPVLRKCWEDCLLELVETSKRGPHTFRHNPSVYTAAEDEALLGELIRLAVDPTLSNGQRHLVEEPEAAYQEQPKPVHPDIPLNIIFYGPPGTGKTYQVQKLAGQFETDFVTFHQSYGYEEFVEGIRPETRSGQITYKVAKGIFSKACVAAVQKAGYATLADCLNDTPDQRRQQLRQAPPHLLVIDEINRANISKVFGELITLIEPNKRLGEANELWVTLPYSQERFGVPANLYIVGTMNTADRSIALLDIALRRRFSFREMLPEPGILPVVDDIDLAALLRTLNERIEYLYDRDHQIGHAYLMPVTSLPELCAVFRDKIIPLLQEYFYNDWRKIQLVLGDNKAWGKLPEHKLIRVKKQYSASLAKELFGEEPDEYAEVVTFDINPHLLQQEYDMIPKEAFVHIYQKP</sequence>